<comment type="caution">
    <text evidence="5">The sequence shown here is derived from an EMBL/GenBank/DDBJ whole genome shotgun (WGS) entry which is preliminary data.</text>
</comment>
<keyword evidence="2 3" id="KW-0040">ANK repeat</keyword>
<dbReference type="PROSITE" id="PS50297">
    <property type="entry name" value="ANK_REP_REGION"/>
    <property type="match status" value="1"/>
</dbReference>
<gene>
    <name evidence="5" type="ORF">HC176_03395</name>
</gene>
<dbReference type="RefSeq" id="WP_167916784.1">
    <property type="nucleotide sequence ID" value="NZ_JAAVJS010000003.1"/>
</dbReference>
<reference evidence="5 6" key="1">
    <citation type="submission" date="2020-03" db="EMBL/GenBank/DDBJ databases">
        <title>Tamlana sp. nov, isolated from XXX.</title>
        <authorList>
            <person name="Cao W.R."/>
        </authorList>
    </citation>
    <scope>NUCLEOTIDE SEQUENCE [LARGE SCALE GENOMIC DNA]</scope>
    <source>
        <strain evidence="5 6">HST1-43</strain>
    </source>
</reference>
<proteinExistence type="predicted"/>
<evidence type="ECO:0000313" key="5">
    <source>
        <dbReference type="EMBL" id="NJX14531.1"/>
    </source>
</evidence>
<dbReference type="PANTHER" id="PTHR24193:SF121">
    <property type="entry name" value="ADA2A-CONTAINING COMPLEX COMPONENT 3, ISOFORM D"/>
    <property type="match status" value="1"/>
</dbReference>
<sequence>MKKTVIIPAVALCLSVAFANATPNHFEKTYEVEAYFKVNSFCVSIAKGDLETVQKLIARGADVNAKSNGMTPAMYAAKFNRTEILKLLITHGADLKAKSDKKMTALKYAELHGAIDAANIIKETLAEAKAKKKK</sequence>
<evidence type="ECO:0000256" key="1">
    <source>
        <dbReference type="ARBA" id="ARBA00022737"/>
    </source>
</evidence>
<evidence type="ECO:0000256" key="2">
    <source>
        <dbReference type="ARBA" id="ARBA00023043"/>
    </source>
</evidence>
<keyword evidence="6" id="KW-1185">Reference proteome</keyword>
<dbReference type="SMART" id="SM00248">
    <property type="entry name" value="ANK"/>
    <property type="match status" value="3"/>
</dbReference>
<feature type="signal peptide" evidence="4">
    <location>
        <begin position="1"/>
        <end position="21"/>
    </location>
</feature>
<dbReference type="EMBL" id="JAAVJS010000003">
    <property type="protein sequence ID" value="NJX14531.1"/>
    <property type="molecule type" value="Genomic_DNA"/>
</dbReference>
<dbReference type="Proteomes" id="UP000760545">
    <property type="component" value="Unassembled WGS sequence"/>
</dbReference>
<feature type="repeat" description="ANK" evidence="3">
    <location>
        <begin position="68"/>
        <end position="100"/>
    </location>
</feature>
<dbReference type="Pfam" id="PF12796">
    <property type="entry name" value="Ank_2"/>
    <property type="match status" value="1"/>
</dbReference>
<organism evidence="5 6">
    <name type="scientific">Tamlana crocina</name>
    <dbReference type="NCBI Taxonomy" id="393006"/>
    <lineage>
        <taxon>Bacteria</taxon>
        <taxon>Pseudomonadati</taxon>
        <taxon>Bacteroidota</taxon>
        <taxon>Flavobacteriia</taxon>
        <taxon>Flavobacteriales</taxon>
        <taxon>Flavobacteriaceae</taxon>
        <taxon>Tamlana</taxon>
    </lineage>
</organism>
<evidence type="ECO:0000256" key="3">
    <source>
        <dbReference type="PROSITE-ProRule" id="PRU00023"/>
    </source>
</evidence>
<keyword evidence="1" id="KW-0677">Repeat</keyword>
<dbReference type="Gene3D" id="1.25.40.20">
    <property type="entry name" value="Ankyrin repeat-containing domain"/>
    <property type="match status" value="1"/>
</dbReference>
<feature type="chain" id="PRO_5046875814" evidence="4">
    <location>
        <begin position="22"/>
        <end position="134"/>
    </location>
</feature>
<dbReference type="PANTHER" id="PTHR24193">
    <property type="entry name" value="ANKYRIN REPEAT PROTEIN"/>
    <property type="match status" value="1"/>
</dbReference>
<dbReference type="SUPFAM" id="SSF48403">
    <property type="entry name" value="Ankyrin repeat"/>
    <property type="match status" value="1"/>
</dbReference>
<dbReference type="InterPro" id="IPR002110">
    <property type="entry name" value="Ankyrin_rpt"/>
</dbReference>
<dbReference type="InterPro" id="IPR050663">
    <property type="entry name" value="Ankyrin-SOCS_Box"/>
</dbReference>
<accession>A0ABX1D869</accession>
<keyword evidence="4" id="KW-0732">Signal</keyword>
<protein>
    <submittedName>
        <fullName evidence="5">Ankyrin repeat domain-containing protein</fullName>
    </submittedName>
</protein>
<evidence type="ECO:0000313" key="6">
    <source>
        <dbReference type="Proteomes" id="UP000760545"/>
    </source>
</evidence>
<evidence type="ECO:0000256" key="4">
    <source>
        <dbReference type="SAM" id="SignalP"/>
    </source>
</evidence>
<dbReference type="PROSITE" id="PS50088">
    <property type="entry name" value="ANK_REPEAT"/>
    <property type="match status" value="1"/>
</dbReference>
<dbReference type="InterPro" id="IPR036770">
    <property type="entry name" value="Ankyrin_rpt-contain_sf"/>
</dbReference>
<name>A0ABX1D869_9FLAO</name>